<dbReference type="Proteomes" id="UP000267469">
    <property type="component" value="Unassembled WGS sequence"/>
</dbReference>
<evidence type="ECO:0000313" key="4">
    <source>
        <dbReference type="Proteomes" id="UP000267469"/>
    </source>
</evidence>
<accession>A0A3N0EDI9</accession>
<dbReference type="EMBL" id="RJTM01000085">
    <property type="protein sequence ID" value="RNL85920.1"/>
    <property type="molecule type" value="Genomic_DNA"/>
</dbReference>
<feature type="transmembrane region" description="Helical" evidence="2">
    <location>
        <begin position="12"/>
        <end position="35"/>
    </location>
</feature>
<name>A0A3N0EDI9_SINP1</name>
<dbReference type="PANTHER" id="PTHR34219:SF3">
    <property type="entry name" value="BLL7967 PROTEIN"/>
    <property type="match status" value="1"/>
</dbReference>
<proteinExistence type="predicted"/>
<dbReference type="RefSeq" id="WP_123216206.1">
    <property type="nucleotide sequence ID" value="NZ_RJTM01000085.1"/>
</dbReference>
<sequence>MKRLKPYIKTIHLWLGLASGLVVFIVALSGSVLVFEKELGPFFDPAYYNVPQVSSERFPADHLIEQARNRHPDSEFTNLYVFDEPERSMLIHLTDKNGERLVLSADPYSGAILKDTFYEKRFFFIVTELHRYLLMGNTGKAITGASCLIFVVLLISGIVLWCPVKLKNLKPRLKIKWNASFKRVNWDIHSVFGFYSSVFLLLIALTGLIWSYRWYENLMYYIADGASKPVHRVKNISAKNATERKDYFYASMLRETDSLFPYHGDIRLIRDVKGVNSILVLKENLEAGIPNIRDMVYFDMYSGKRLKTTLYKDLSTGDKVRRLVYPIHIGSIYGYPTKILAFLVCLVAASSPITGFLIWRGRKKKTKPGRKSKRKEEKPERQKNERLLQKQEVL</sequence>
<keyword evidence="2" id="KW-1133">Transmembrane helix</keyword>
<keyword evidence="4" id="KW-1185">Reference proteome</keyword>
<feature type="compositionally biased region" description="Basic and acidic residues" evidence="1">
    <location>
        <begin position="374"/>
        <end position="394"/>
    </location>
</feature>
<feature type="transmembrane region" description="Helical" evidence="2">
    <location>
        <begin position="339"/>
        <end position="359"/>
    </location>
</feature>
<protein>
    <submittedName>
        <fullName evidence="3">PepSY domain-containing protein</fullName>
    </submittedName>
</protein>
<comment type="caution">
    <text evidence="3">The sequence shown here is derived from an EMBL/GenBank/DDBJ whole genome shotgun (WGS) entry which is preliminary data.</text>
</comment>
<feature type="compositionally biased region" description="Basic residues" evidence="1">
    <location>
        <begin position="363"/>
        <end position="373"/>
    </location>
</feature>
<evidence type="ECO:0000256" key="1">
    <source>
        <dbReference type="SAM" id="MobiDB-lite"/>
    </source>
</evidence>
<reference evidence="3 4" key="1">
    <citation type="submission" date="2018-10" db="EMBL/GenBank/DDBJ databases">
        <title>Sinomicrobium pectinilyticum sp. nov., a pectinase-producing bacterium isolated from alkaline and saline soil, and emended description of the genus Sinomicrobium.</title>
        <authorList>
            <person name="Cheng B."/>
            <person name="Li C."/>
            <person name="Lai Q."/>
            <person name="Du M."/>
            <person name="Shao Z."/>
            <person name="Xu P."/>
            <person name="Yang C."/>
        </authorList>
    </citation>
    <scope>NUCLEOTIDE SEQUENCE [LARGE SCALE GENOMIC DNA]</scope>
    <source>
        <strain evidence="3 4">5DNS001</strain>
    </source>
</reference>
<evidence type="ECO:0000256" key="2">
    <source>
        <dbReference type="SAM" id="Phobius"/>
    </source>
</evidence>
<dbReference type="PANTHER" id="PTHR34219">
    <property type="entry name" value="IRON-REGULATED INNER MEMBRANE PROTEIN-RELATED"/>
    <property type="match status" value="1"/>
</dbReference>
<gene>
    <name evidence="3" type="ORF">ED312_11710</name>
</gene>
<keyword evidence="2" id="KW-0472">Membrane</keyword>
<feature type="transmembrane region" description="Helical" evidence="2">
    <location>
        <begin position="141"/>
        <end position="164"/>
    </location>
</feature>
<feature type="transmembrane region" description="Helical" evidence="2">
    <location>
        <begin position="192"/>
        <end position="212"/>
    </location>
</feature>
<organism evidence="3 4">
    <name type="scientific">Sinomicrobium pectinilyticum</name>
    <dbReference type="NCBI Taxonomy" id="1084421"/>
    <lineage>
        <taxon>Bacteria</taxon>
        <taxon>Pseudomonadati</taxon>
        <taxon>Bacteroidota</taxon>
        <taxon>Flavobacteriia</taxon>
        <taxon>Flavobacteriales</taxon>
        <taxon>Flavobacteriaceae</taxon>
        <taxon>Sinomicrobium</taxon>
    </lineage>
</organism>
<dbReference type="InterPro" id="IPR005625">
    <property type="entry name" value="PepSY-ass_TM"/>
</dbReference>
<dbReference type="OrthoDB" id="111691at2"/>
<dbReference type="AlphaFoldDB" id="A0A3N0EDI9"/>
<feature type="region of interest" description="Disordered" evidence="1">
    <location>
        <begin position="363"/>
        <end position="394"/>
    </location>
</feature>
<keyword evidence="2" id="KW-0812">Transmembrane</keyword>
<dbReference type="Pfam" id="PF03929">
    <property type="entry name" value="PepSY_TM"/>
    <property type="match status" value="1"/>
</dbReference>
<evidence type="ECO:0000313" key="3">
    <source>
        <dbReference type="EMBL" id="RNL85920.1"/>
    </source>
</evidence>